<organism evidence="1 2">
    <name type="scientific">Chironomus riparius</name>
    <dbReference type="NCBI Taxonomy" id="315576"/>
    <lineage>
        <taxon>Eukaryota</taxon>
        <taxon>Metazoa</taxon>
        <taxon>Ecdysozoa</taxon>
        <taxon>Arthropoda</taxon>
        <taxon>Hexapoda</taxon>
        <taxon>Insecta</taxon>
        <taxon>Pterygota</taxon>
        <taxon>Neoptera</taxon>
        <taxon>Endopterygota</taxon>
        <taxon>Diptera</taxon>
        <taxon>Nematocera</taxon>
        <taxon>Chironomoidea</taxon>
        <taxon>Chironomidae</taxon>
        <taxon>Chironominae</taxon>
        <taxon>Chironomus</taxon>
    </lineage>
</organism>
<evidence type="ECO:0000313" key="1">
    <source>
        <dbReference type="EMBL" id="CAH1727972.1"/>
    </source>
</evidence>
<sequence>MNNNMRKHGIKYVNIDANKGGIYVAQDAGMKDNRQSLDNRNEILQPSENTVYELYTPLVSIYRSYPVDLNQQQLKNDIEHHLFGPEQRRVLDALFSIESVPFPNPLIFLSEPSPLHQQQHSNVNIPTNNLRRFYFPSFEQSFTPSFGNSYGVFPQNGGFPSFPQSDGFSLSQQNGRFPSFPQNIGFSSLPQNGGYQYKSSNGFPSFPQNIGFSSLPQNGGYQYKPSNGFPSFQQGGGYHSYPLTGGFPSSTQTRDFPSFSQDMNSMFNYTFDPKRFKPVIIQDSMMKDENGKTPDLIQVGNNNFNIKSSTQHGIVQVNPNWRKTEMPIITTTEYPDIDETSTLQDETTTFLDESIDRIDEILKESLVGK</sequence>
<proteinExistence type="predicted"/>
<dbReference type="EMBL" id="OU895879">
    <property type="protein sequence ID" value="CAH1727972.1"/>
    <property type="molecule type" value="Genomic_DNA"/>
</dbReference>
<reference evidence="1" key="2">
    <citation type="submission" date="2022-10" db="EMBL/GenBank/DDBJ databases">
        <authorList>
            <consortium name="ENA_rothamsted_submissions"/>
            <consortium name="culmorum"/>
            <person name="King R."/>
        </authorList>
    </citation>
    <scope>NUCLEOTIDE SEQUENCE</scope>
</reference>
<reference evidence="1" key="1">
    <citation type="submission" date="2022-01" db="EMBL/GenBank/DDBJ databases">
        <authorList>
            <person name="King R."/>
        </authorList>
    </citation>
    <scope>NUCLEOTIDE SEQUENCE</scope>
</reference>
<accession>A0A9P0J752</accession>
<name>A0A9P0J752_9DIPT</name>
<dbReference type="OrthoDB" id="6512771at2759"/>
<keyword evidence="2" id="KW-1185">Reference proteome</keyword>
<gene>
    <name evidence="1" type="ORF">CHIRRI_LOCUS10199</name>
</gene>
<protein>
    <submittedName>
        <fullName evidence="1">Uncharacterized protein</fullName>
    </submittedName>
</protein>
<dbReference type="AlphaFoldDB" id="A0A9P0J752"/>
<dbReference type="Proteomes" id="UP001153620">
    <property type="component" value="Chromosome 3"/>
</dbReference>
<evidence type="ECO:0000313" key="2">
    <source>
        <dbReference type="Proteomes" id="UP001153620"/>
    </source>
</evidence>